<evidence type="ECO:0000313" key="2">
    <source>
        <dbReference type="Proteomes" id="UP000266313"/>
    </source>
</evidence>
<dbReference type="KEGG" id="mmai:sS8_1618"/>
<reference evidence="1 2" key="1">
    <citation type="submission" date="2016-12" db="EMBL/GenBank/DDBJ databases">
        <title>Genome sequencing of Methylocaldum marinum.</title>
        <authorList>
            <person name="Takeuchi M."/>
            <person name="Kamagata Y."/>
            <person name="Hiraoka S."/>
            <person name="Oshima K."/>
            <person name="Hattori M."/>
            <person name="Iwasaki W."/>
        </authorList>
    </citation>
    <scope>NUCLEOTIDE SEQUENCE [LARGE SCALE GENOMIC DNA]</scope>
    <source>
        <strain evidence="1 2">S8</strain>
    </source>
</reference>
<keyword evidence="2" id="KW-1185">Reference proteome</keyword>
<protein>
    <submittedName>
        <fullName evidence="1">Putative outer membrane protein, OMP85 family</fullName>
    </submittedName>
</protein>
<organism evidence="1 2">
    <name type="scientific">Methylocaldum marinum</name>
    <dbReference type="NCBI Taxonomy" id="1432792"/>
    <lineage>
        <taxon>Bacteria</taxon>
        <taxon>Pseudomonadati</taxon>
        <taxon>Pseudomonadota</taxon>
        <taxon>Gammaproteobacteria</taxon>
        <taxon>Methylococcales</taxon>
        <taxon>Methylococcaceae</taxon>
        <taxon>Methylocaldum</taxon>
    </lineage>
</organism>
<dbReference type="AlphaFoldDB" id="A0A250KPW3"/>
<accession>A0A250KPW3</accession>
<sequence>MPSKAIPHIDSKVHALEGGISHPVINNLRRRLTLGASFAVRETETELLGESFSFVPGVESNGIHFHEWFDAF</sequence>
<dbReference type="EMBL" id="AP017928">
    <property type="protein sequence ID" value="BBA33576.1"/>
    <property type="molecule type" value="Genomic_DNA"/>
</dbReference>
<gene>
    <name evidence="1" type="ORF">sS8_1618</name>
</gene>
<dbReference type="OrthoDB" id="290122at2"/>
<name>A0A250KPW3_9GAMM</name>
<dbReference type="Proteomes" id="UP000266313">
    <property type="component" value="Chromosome"/>
</dbReference>
<proteinExistence type="predicted"/>
<dbReference type="RefSeq" id="WP_119629174.1">
    <property type="nucleotide sequence ID" value="NZ_AP017928.1"/>
</dbReference>
<evidence type="ECO:0000313" key="1">
    <source>
        <dbReference type="EMBL" id="BBA33576.1"/>
    </source>
</evidence>